<organism evidence="2 3">
    <name type="scientific">Novipirellula galeiformis</name>
    <dbReference type="NCBI Taxonomy" id="2528004"/>
    <lineage>
        <taxon>Bacteria</taxon>
        <taxon>Pseudomonadati</taxon>
        <taxon>Planctomycetota</taxon>
        <taxon>Planctomycetia</taxon>
        <taxon>Pirellulales</taxon>
        <taxon>Pirellulaceae</taxon>
        <taxon>Novipirellula</taxon>
    </lineage>
</organism>
<proteinExistence type="predicted"/>
<dbReference type="Gene3D" id="2.40.70.10">
    <property type="entry name" value="Acid Proteases"/>
    <property type="match status" value="1"/>
</dbReference>
<dbReference type="EMBL" id="SJPT01000004">
    <property type="protein sequence ID" value="TWU23121.1"/>
    <property type="molecule type" value="Genomic_DNA"/>
</dbReference>
<dbReference type="AlphaFoldDB" id="A0A5C6CIE1"/>
<dbReference type="CDD" id="cd05483">
    <property type="entry name" value="retropepsin_like_bacteria"/>
    <property type="match status" value="1"/>
</dbReference>
<dbReference type="SUPFAM" id="SSF50630">
    <property type="entry name" value="Acid proteases"/>
    <property type="match status" value="1"/>
</dbReference>
<accession>A0A5C6CIE1</accession>
<sequence length="377" mass="40919">MAVPCYVELVLRPHLSRHGSLRSTVTAFLVSLVVPSLLFAEDSNNAKFSPDVVEKAEKILENEGLRLSAKSIQSTHTSEISRALTSLARQQRELKLIQQSWKAVAAQVDANRAQLQALHTQAGELNLQLARVAGVSVQANNRLVGLIEATRAQIRSSMANRETLKEQLSAERTKLTAAETDYAETVLAIRADYEILEETLSKSLQKKETQIALRVMATNFETPLGLSAAAILKPLDKRLERIEQQIFRETISLQASAGGSLGITVVVGSKPTTMIVDSGATLVTLPAKTAIELGVDVPLDARQLTLVLADGRTISARAVVLPRVRIGEFEAENVEAAVLDSVASDAQPLLGLSFLGRFKFEIDASEKRITLLRIAAE</sequence>
<name>A0A5C6CIE1_9BACT</name>
<dbReference type="NCBIfam" id="TIGR02281">
    <property type="entry name" value="clan_AA_DTGA"/>
    <property type="match status" value="1"/>
</dbReference>
<evidence type="ECO:0008006" key="4">
    <source>
        <dbReference type="Google" id="ProtNLM"/>
    </source>
</evidence>
<keyword evidence="3" id="KW-1185">Reference proteome</keyword>
<evidence type="ECO:0000256" key="1">
    <source>
        <dbReference type="SAM" id="Coils"/>
    </source>
</evidence>
<dbReference type="InterPro" id="IPR011969">
    <property type="entry name" value="Clan_AA_Asp_peptidase_C"/>
</dbReference>
<feature type="coiled-coil region" evidence="1">
    <location>
        <begin position="147"/>
        <end position="181"/>
    </location>
</feature>
<dbReference type="Pfam" id="PF13975">
    <property type="entry name" value="gag-asp_proteas"/>
    <property type="match status" value="1"/>
</dbReference>
<protein>
    <recommendedName>
        <fullName evidence="4">Retroviral aspartyl protease</fullName>
    </recommendedName>
</protein>
<dbReference type="InterPro" id="IPR021109">
    <property type="entry name" value="Peptidase_aspartic_dom_sf"/>
</dbReference>
<dbReference type="InterPro" id="IPR001969">
    <property type="entry name" value="Aspartic_peptidase_AS"/>
</dbReference>
<evidence type="ECO:0000313" key="3">
    <source>
        <dbReference type="Proteomes" id="UP000316304"/>
    </source>
</evidence>
<reference evidence="2 3" key="1">
    <citation type="submission" date="2019-02" db="EMBL/GenBank/DDBJ databases">
        <title>Deep-cultivation of Planctomycetes and their phenomic and genomic characterization uncovers novel biology.</title>
        <authorList>
            <person name="Wiegand S."/>
            <person name="Jogler M."/>
            <person name="Boedeker C."/>
            <person name="Pinto D."/>
            <person name="Vollmers J."/>
            <person name="Rivas-Marin E."/>
            <person name="Kohn T."/>
            <person name="Peeters S.H."/>
            <person name="Heuer A."/>
            <person name="Rast P."/>
            <person name="Oberbeckmann S."/>
            <person name="Bunk B."/>
            <person name="Jeske O."/>
            <person name="Meyerdierks A."/>
            <person name="Storesund J.E."/>
            <person name="Kallscheuer N."/>
            <person name="Luecker S."/>
            <person name="Lage O.M."/>
            <person name="Pohl T."/>
            <person name="Merkel B.J."/>
            <person name="Hornburger P."/>
            <person name="Mueller R.-W."/>
            <person name="Bruemmer F."/>
            <person name="Labrenz M."/>
            <person name="Spormann A.M."/>
            <person name="Op Den Camp H."/>
            <person name="Overmann J."/>
            <person name="Amann R."/>
            <person name="Jetten M.S.M."/>
            <person name="Mascher T."/>
            <person name="Medema M.H."/>
            <person name="Devos D.P."/>
            <person name="Kaster A.-K."/>
            <person name="Ovreas L."/>
            <person name="Rohde M."/>
            <person name="Galperin M.Y."/>
            <person name="Jogler C."/>
        </authorList>
    </citation>
    <scope>NUCLEOTIDE SEQUENCE [LARGE SCALE GENOMIC DNA]</scope>
    <source>
        <strain evidence="2 3">Pla52o</strain>
    </source>
</reference>
<gene>
    <name evidence="2" type="ORF">Pla52o_26560</name>
</gene>
<dbReference type="GO" id="GO:0004190">
    <property type="term" value="F:aspartic-type endopeptidase activity"/>
    <property type="evidence" value="ECO:0007669"/>
    <property type="project" value="InterPro"/>
</dbReference>
<keyword evidence="1" id="KW-0175">Coiled coil</keyword>
<dbReference type="InterPro" id="IPR034122">
    <property type="entry name" value="Retropepsin-like_bacterial"/>
</dbReference>
<comment type="caution">
    <text evidence="2">The sequence shown here is derived from an EMBL/GenBank/DDBJ whole genome shotgun (WGS) entry which is preliminary data.</text>
</comment>
<dbReference type="GO" id="GO:0006508">
    <property type="term" value="P:proteolysis"/>
    <property type="evidence" value="ECO:0007669"/>
    <property type="project" value="InterPro"/>
</dbReference>
<dbReference type="PROSITE" id="PS00141">
    <property type="entry name" value="ASP_PROTEASE"/>
    <property type="match status" value="1"/>
</dbReference>
<dbReference type="RefSeq" id="WP_197169196.1">
    <property type="nucleotide sequence ID" value="NZ_SJPT01000004.1"/>
</dbReference>
<evidence type="ECO:0000313" key="2">
    <source>
        <dbReference type="EMBL" id="TWU23121.1"/>
    </source>
</evidence>
<dbReference type="Proteomes" id="UP000316304">
    <property type="component" value="Unassembled WGS sequence"/>
</dbReference>